<dbReference type="GO" id="GO:0050660">
    <property type="term" value="F:flavin adenine dinucleotide binding"/>
    <property type="evidence" value="ECO:0007669"/>
    <property type="project" value="TreeGrafter"/>
</dbReference>
<evidence type="ECO:0000256" key="1">
    <source>
        <dbReference type="ARBA" id="ARBA00022630"/>
    </source>
</evidence>
<comment type="caution">
    <text evidence="2">The sequence shown here is derived from an EMBL/GenBank/DDBJ whole genome shotgun (WGS) entry which is preliminary data.</text>
</comment>
<dbReference type="EMBL" id="MU805952">
    <property type="protein sequence ID" value="KAJ3844482.1"/>
    <property type="molecule type" value="Genomic_DNA"/>
</dbReference>
<dbReference type="Gene3D" id="1.20.990.10">
    <property type="entry name" value="NADPH-cytochrome p450 Reductase, Chain A, domain 3"/>
    <property type="match status" value="1"/>
</dbReference>
<dbReference type="Gene3D" id="3.40.50.80">
    <property type="entry name" value="Nucleotide-binding domain of ferredoxin-NADP reductase (FNR) module"/>
    <property type="match status" value="1"/>
</dbReference>
<name>A0AA38UJW2_9AGAR</name>
<dbReference type="SUPFAM" id="SSF63380">
    <property type="entry name" value="Riboflavin synthase domain-like"/>
    <property type="match status" value="1"/>
</dbReference>
<gene>
    <name evidence="2" type="ORF">F5878DRAFT_637300</name>
</gene>
<reference evidence="2" key="1">
    <citation type="submission" date="2022-08" db="EMBL/GenBank/DDBJ databases">
        <authorList>
            <consortium name="DOE Joint Genome Institute"/>
            <person name="Min B."/>
            <person name="Riley R."/>
            <person name="Sierra-Patev S."/>
            <person name="Naranjo-Ortiz M."/>
            <person name="Looney B."/>
            <person name="Konkel Z."/>
            <person name="Slot J.C."/>
            <person name="Sakamoto Y."/>
            <person name="Steenwyk J.L."/>
            <person name="Rokas A."/>
            <person name="Carro J."/>
            <person name="Camarero S."/>
            <person name="Ferreira P."/>
            <person name="Molpeceres G."/>
            <person name="Ruiz-Duenas F.J."/>
            <person name="Serrano A."/>
            <person name="Henrissat B."/>
            <person name="Drula E."/>
            <person name="Hughes K.W."/>
            <person name="Mata J.L."/>
            <person name="Ishikawa N.K."/>
            <person name="Vargas-Isla R."/>
            <person name="Ushijima S."/>
            <person name="Smith C.A."/>
            <person name="Ahrendt S."/>
            <person name="Andreopoulos W."/>
            <person name="He G."/>
            <person name="Labutti K."/>
            <person name="Lipzen A."/>
            <person name="Ng V."/>
            <person name="Sandor L."/>
            <person name="Barry K."/>
            <person name="Martinez A.T."/>
            <person name="Xiao Y."/>
            <person name="Gibbons J.G."/>
            <person name="Terashima K."/>
            <person name="Hibbett D.S."/>
            <person name="Grigoriev I.V."/>
        </authorList>
    </citation>
    <scope>NUCLEOTIDE SEQUENCE</scope>
    <source>
        <strain evidence="2">TFB9207</strain>
    </source>
</reference>
<dbReference type="SUPFAM" id="SSF52343">
    <property type="entry name" value="Ferredoxin reductase-like, C-terminal NADP-linked domain"/>
    <property type="match status" value="1"/>
</dbReference>
<evidence type="ECO:0008006" key="4">
    <source>
        <dbReference type="Google" id="ProtNLM"/>
    </source>
</evidence>
<dbReference type="InterPro" id="IPR039261">
    <property type="entry name" value="FNR_nucleotide-bd"/>
</dbReference>
<dbReference type="PANTHER" id="PTHR19384:SF10">
    <property type="entry name" value="NADPH-DEPENDENT DIFLAVIN OXIDOREDUCTASE 1"/>
    <property type="match status" value="1"/>
</dbReference>
<proteinExistence type="predicted"/>
<dbReference type="PANTHER" id="PTHR19384">
    <property type="entry name" value="NITRIC OXIDE SYNTHASE-RELATED"/>
    <property type="match status" value="1"/>
</dbReference>
<organism evidence="2 3">
    <name type="scientific">Lentinula raphanica</name>
    <dbReference type="NCBI Taxonomy" id="153919"/>
    <lineage>
        <taxon>Eukaryota</taxon>
        <taxon>Fungi</taxon>
        <taxon>Dikarya</taxon>
        <taxon>Basidiomycota</taxon>
        <taxon>Agaricomycotina</taxon>
        <taxon>Agaricomycetes</taxon>
        <taxon>Agaricomycetidae</taxon>
        <taxon>Agaricales</taxon>
        <taxon>Marasmiineae</taxon>
        <taxon>Omphalotaceae</taxon>
        <taxon>Lentinula</taxon>
    </lineage>
</organism>
<keyword evidence="1" id="KW-0285">Flavoprotein</keyword>
<evidence type="ECO:0000313" key="3">
    <source>
        <dbReference type="Proteomes" id="UP001163846"/>
    </source>
</evidence>
<dbReference type="InterPro" id="IPR017938">
    <property type="entry name" value="Riboflavin_synthase-like_b-brl"/>
</dbReference>
<dbReference type="Proteomes" id="UP001163846">
    <property type="component" value="Unassembled WGS sequence"/>
</dbReference>
<protein>
    <recommendedName>
        <fullName evidence="4">FAD-binding FR-type domain-containing protein</fullName>
    </recommendedName>
</protein>
<dbReference type="GO" id="GO:0010181">
    <property type="term" value="F:FMN binding"/>
    <property type="evidence" value="ECO:0007669"/>
    <property type="project" value="TreeGrafter"/>
</dbReference>
<sequence>MSIQLAYLSLFKNDFFFLKYKTASQASIARELLKSSSDPADWYQDARHFEFNLGDNIEYKFCSLSWLKYSPGYLAVIHPITNADEVKNFLSLKWAGGNSADDLLEIQLVYKGGRIFFQYLRQSTSDETEKERLAEFLSLDHAARRTIQEVASEFRNVHIPKDYIFDVFPPVRPHKFALSQRLRIKVVKGFIQLPANDVPVICIGPGTGVAPMRSVIEERIKAKAHGT</sequence>
<dbReference type="GO" id="GO:0016491">
    <property type="term" value="F:oxidoreductase activity"/>
    <property type="evidence" value="ECO:0007669"/>
    <property type="project" value="InterPro"/>
</dbReference>
<dbReference type="InterPro" id="IPR023173">
    <property type="entry name" value="NADPH_Cyt_P450_Rdtase_alpha"/>
</dbReference>
<evidence type="ECO:0000313" key="2">
    <source>
        <dbReference type="EMBL" id="KAJ3844482.1"/>
    </source>
</evidence>
<accession>A0AA38UJW2</accession>
<dbReference type="GO" id="GO:0005829">
    <property type="term" value="C:cytosol"/>
    <property type="evidence" value="ECO:0007669"/>
    <property type="project" value="TreeGrafter"/>
</dbReference>
<keyword evidence="3" id="KW-1185">Reference proteome</keyword>
<dbReference type="AlphaFoldDB" id="A0AA38UJW2"/>